<dbReference type="SUPFAM" id="SSF48498">
    <property type="entry name" value="Tetracyclin repressor-like, C-terminal domain"/>
    <property type="match status" value="1"/>
</dbReference>
<dbReference type="PANTHER" id="PTHR30055:SF146">
    <property type="entry name" value="HTH-TYPE TRANSCRIPTIONAL DUAL REGULATOR CECR"/>
    <property type="match status" value="1"/>
</dbReference>
<dbReference type="InterPro" id="IPR001647">
    <property type="entry name" value="HTH_TetR"/>
</dbReference>
<evidence type="ECO:0000256" key="2">
    <source>
        <dbReference type="PROSITE-ProRule" id="PRU00335"/>
    </source>
</evidence>
<evidence type="ECO:0000259" key="3">
    <source>
        <dbReference type="PROSITE" id="PS50977"/>
    </source>
</evidence>
<dbReference type="InterPro" id="IPR036271">
    <property type="entry name" value="Tet_transcr_reg_TetR-rel_C_sf"/>
</dbReference>
<dbReference type="InterPro" id="IPR023772">
    <property type="entry name" value="DNA-bd_HTH_TetR-type_CS"/>
</dbReference>
<reference evidence="4 5" key="1">
    <citation type="journal article" date="2018" name="Arch. Microbiol.">
        <title>New insights into the metabolic potential of the phototrophic purple bacterium Rhodopila globiformis DSM 161(T) from its draft genome sequence and evidence for a vanadium-dependent nitrogenase.</title>
        <authorList>
            <person name="Imhoff J.F."/>
            <person name="Rahn T."/>
            <person name="Kunzel S."/>
            <person name="Neulinger S.C."/>
        </authorList>
    </citation>
    <scope>NUCLEOTIDE SEQUENCE [LARGE SCALE GENOMIC DNA]</scope>
    <source>
        <strain evidence="4 5">DSM 161</strain>
    </source>
</reference>
<keyword evidence="1 2" id="KW-0238">DNA-binding</keyword>
<gene>
    <name evidence="4" type="ORF">CCS01_09415</name>
</gene>
<dbReference type="AlphaFoldDB" id="A0A2S6NJJ9"/>
<dbReference type="OrthoDB" id="7584337at2"/>
<dbReference type="Pfam" id="PF00440">
    <property type="entry name" value="TetR_N"/>
    <property type="match status" value="1"/>
</dbReference>
<dbReference type="Pfam" id="PF14246">
    <property type="entry name" value="TetR_C_7"/>
    <property type="match status" value="1"/>
</dbReference>
<evidence type="ECO:0000256" key="1">
    <source>
        <dbReference type="ARBA" id="ARBA00023125"/>
    </source>
</evidence>
<comment type="caution">
    <text evidence="4">The sequence shown here is derived from an EMBL/GenBank/DDBJ whole genome shotgun (WGS) entry which is preliminary data.</text>
</comment>
<dbReference type="PROSITE" id="PS01081">
    <property type="entry name" value="HTH_TETR_1"/>
    <property type="match status" value="1"/>
</dbReference>
<evidence type="ECO:0000313" key="4">
    <source>
        <dbReference type="EMBL" id="PPQ34876.1"/>
    </source>
</evidence>
<dbReference type="InterPro" id="IPR009057">
    <property type="entry name" value="Homeodomain-like_sf"/>
</dbReference>
<evidence type="ECO:0000313" key="5">
    <source>
        <dbReference type="Proteomes" id="UP000239724"/>
    </source>
</evidence>
<dbReference type="SUPFAM" id="SSF46689">
    <property type="entry name" value="Homeodomain-like"/>
    <property type="match status" value="1"/>
</dbReference>
<organism evidence="4 5">
    <name type="scientific">Rhodopila globiformis</name>
    <name type="common">Rhodopseudomonas globiformis</name>
    <dbReference type="NCBI Taxonomy" id="1071"/>
    <lineage>
        <taxon>Bacteria</taxon>
        <taxon>Pseudomonadati</taxon>
        <taxon>Pseudomonadota</taxon>
        <taxon>Alphaproteobacteria</taxon>
        <taxon>Acetobacterales</taxon>
        <taxon>Acetobacteraceae</taxon>
        <taxon>Rhodopila</taxon>
    </lineage>
</organism>
<dbReference type="Proteomes" id="UP000239724">
    <property type="component" value="Unassembled WGS sequence"/>
</dbReference>
<accession>A0A2S6NJJ9</accession>
<feature type="DNA-binding region" description="H-T-H motif" evidence="2">
    <location>
        <begin position="42"/>
        <end position="61"/>
    </location>
</feature>
<dbReference type="GO" id="GO:0003700">
    <property type="term" value="F:DNA-binding transcription factor activity"/>
    <property type="evidence" value="ECO:0007669"/>
    <property type="project" value="TreeGrafter"/>
</dbReference>
<keyword evidence="5" id="KW-1185">Reference proteome</keyword>
<protein>
    <recommendedName>
        <fullName evidence="3">HTH tetR-type domain-containing protein</fullName>
    </recommendedName>
</protein>
<sequence>MRTDAPRRSGGRPTAQAAVQLEIAILDEATRAFLADGYAATTIEAIARARGVAKRTIYARWSGKPALFRAVLERLMQRWMSMTGEWGDGDSLEAALTAAADAILAVALTPEAIALHRLIIAESGRFPELPLLLQQAGANEGVLRIAALLDHAVARGGLPAIDSAVAAEQFLHLLLVGPQRRAMGLGRPFDRQAITVWRNKAITLFLSGISGLRLLTNTE</sequence>
<name>A0A2S6NJJ9_RHOGL</name>
<dbReference type="Gene3D" id="1.10.357.10">
    <property type="entry name" value="Tetracycline Repressor, domain 2"/>
    <property type="match status" value="1"/>
</dbReference>
<dbReference type="PROSITE" id="PS50977">
    <property type="entry name" value="HTH_TETR_2"/>
    <property type="match status" value="1"/>
</dbReference>
<dbReference type="GO" id="GO:0000976">
    <property type="term" value="F:transcription cis-regulatory region binding"/>
    <property type="evidence" value="ECO:0007669"/>
    <property type="project" value="TreeGrafter"/>
</dbReference>
<dbReference type="RefSeq" id="WP_104518598.1">
    <property type="nucleotide sequence ID" value="NZ_NHRY01000085.1"/>
</dbReference>
<dbReference type="PANTHER" id="PTHR30055">
    <property type="entry name" value="HTH-TYPE TRANSCRIPTIONAL REGULATOR RUTR"/>
    <property type="match status" value="1"/>
</dbReference>
<dbReference type="EMBL" id="NHRY01000085">
    <property type="protein sequence ID" value="PPQ34876.1"/>
    <property type="molecule type" value="Genomic_DNA"/>
</dbReference>
<dbReference type="InterPro" id="IPR050109">
    <property type="entry name" value="HTH-type_TetR-like_transc_reg"/>
</dbReference>
<proteinExistence type="predicted"/>
<feature type="domain" description="HTH tetR-type" evidence="3">
    <location>
        <begin position="19"/>
        <end position="79"/>
    </location>
</feature>
<dbReference type="InterPro" id="IPR039536">
    <property type="entry name" value="TetR_C_Proteobacteria"/>
</dbReference>